<dbReference type="OMA" id="CHIVRCK"/>
<dbReference type="InterPro" id="IPR043502">
    <property type="entry name" value="DNA/RNA_pol_sf"/>
</dbReference>
<gene>
    <name evidence="2" type="ORF">RchiOBHm_Chr6g0261771</name>
</gene>
<sequence>MKLVRANHSPTLISSLSTIKTDCHIVRCKWVFRIKRNPDGSVERYKARLVAKGFHQQHGIDYGETYSPVIKPATIRTVHCVAVSRCWPLRQLDVKNAFLHGYLQEHVYMTQPPGFVNSSRPSYVCKLHKALYGLKQAPRAWFQRMSSFLLSVGFRHSKADSSLFIYQHGLHTIFFLLYVDDIVITGSSDQLLQSFIDALGRGFDIKDLGPLHYFLGFIDALGRGFDIKDLIPTSFTSINSSMLMIF</sequence>
<evidence type="ECO:0000313" key="3">
    <source>
        <dbReference type="Proteomes" id="UP000238479"/>
    </source>
</evidence>
<dbReference type="PANTHER" id="PTHR43383">
    <property type="entry name" value="NODULIN 6"/>
    <property type="match status" value="1"/>
</dbReference>
<dbReference type="Gramene" id="PRQ23475">
    <property type="protein sequence ID" value="PRQ23475"/>
    <property type="gene ID" value="RchiOBHm_Chr6g0261771"/>
</dbReference>
<dbReference type="Pfam" id="PF07727">
    <property type="entry name" value="RVT_2"/>
    <property type="match status" value="1"/>
</dbReference>
<reference evidence="2 3" key="1">
    <citation type="journal article" date="2018" name="Nat. Genet.">
        <title>The Rosa genome provides new insights in the design of modern roses.</title>
        <authorList>
            <person name="Bendahmane M."/>
        </authorList>
    </citation>
    <scope>NUCLEOTIDE SEQUENCE [LARGE SCALE GENOMIC DNA]</scope>
    <source>
        <strain evidence="3">cv. Old Blush</strain>
    </source>
</reference>
<dbReference type="PANTHER" id="PTHR43383:SF2">
    <property type="entry name" value="AMIDOHYDROLASE 2 FAMILY PROTEIN"/>
    <property type="match status" value="1"/>
</dbReference>
<dbReference type="AlphaFoldDB" id="A0A2P6PNH0"/>
<dbReference type="STRING" id="74649.A0A2P6PNH0"/>
<dbReference type="GO" id="GO:0003964">
    <property type="term" value="F:RNA-directed DNA polymerase activity"/>
    <property type="evidence" value="ECO:0007669"/>
    <property type="project" value="UniProtKB-KW"/>
</dbReference>
<dbReference type="InterPro" id="IPR013103">
    <property type="entry name" value="RVT_2"/>
</dbReference>
<evidence type="ECO:0000259" key="1">
    <source>
        <dbReference type="Pfam" id="PF07727"/>
    </source>
</evidence>
<keyword evidence="2" id="KW-0695">RNA-directed DNA polymerase</keyword>
<proteinExistence type="predicted"/>
<feature type="domain" description="Reverse transcriptase Ty1/copia-type" evidence="1">
    <location>
        <begin position="23"/>
        <end position="217"/>
    </location>
</feature>
<evidence type="ECO:0000313" key="2">
    <source>
        <dbReference type="EMBL" id="PRQ23475.1"/>
    </source>
</evidence>
<accession>A0A2P6PNH0</accession>
<dbReference type="SUPFAM" id="SSF56672">
    <property type="entry name" value="DNA/RNA polymerases"/>
    <property type="match status" value="1"/>
</dbReference>
<keyword evidence="3" id="KW-1185">Reference proteome</keyword>
<dbReference type="Proteomes" id="UP000238479">
    <property type="component" value="Chromosome 6"/>
</dbReference>
<dbReference type="EC" id="2.7.7.49" evidence="2"/>
<keyword evidence="2" id="KW-0808">Transferase</keyword>
<name>A0A2P6PNH0_ROSCH</name>
<organism evidence="2 3">
    <name type="scientific">Rosa chinensis</name>
    <name type="common">China rose</name>
    <dbReference type="NCBI Taxonomy" id="74649"/>
    <lineage>
        <taxon>Eukaryota</taxon>
        <taxon>Viridiplantae</taxon>
        <taxon>Streptophyta</taxon>
        <taxon>Embryophyta</taxon>
        <taxon>Tracheophyta</taxon>
        <taxon>Spermatophyta</taxon>
        <taxon>Magnoliopsida</taxon>
        <taxon>eudicotyledons</taxon>
        <taxon>Gunneridae</taxon>
        <taxon>Pentapetalae</taxon>
        <taxon>rosids</taxon>
        <taxon>fabids</taxon>
        <taxon>Rosales</taxon>
        <taxon>Rosaceae</taxon>
        <taxon>Rosoideae</taxon>
        <taxon>Rosoideae incertae sedis</taxon>
        <taxon>Rosa</taxon>
    </lineage>
</organism>
<dbReference type="EMBL" id="PDCK01000044">
    <property type="protein sequence ID" value="PRQ23475.1"/>
    <property type="molecule type" value="Genomic_DNA"/>
</dbReference>
<protein>
    <submittedName>
        <fullName evidence="2">Putative RNA-directed DNA polymerase</fullName>
        <ecNumber evidence="2">2.7.7.49</ecNumber>
    </submittedName>
</protein>
<keyword evidence="2" id="KW-0548">Nucleotidyltransferase</keyword>
<comment type="caution">
    <text evidence="2">The sequence shown here is derived from an EMBL/GenBank/DDBJ whole genome shotgun (WGS) entry which is preliminary data.</text>
</comment>